<protein>
    <submittedName>
        <fullName evidence="2">Uncharacterized protein</fullName>
    </submittedName>
</protein>
<feature type="region of interest" description="Disordered" evidence="1">
    <location>
        <begin position="38"/>
        <end position="59"/>
    </location>
</feature>
<evidence type="ECO:0000256" key="1">
    <source>
        <dbReference type="SAM" id="MobiDB-lite"/>
    </source>
</evidence>
<dbReference type="AlphaFoldDB" id="A0A0E9WET8"/>
<evidence type="ECO:0000313" key="2">
    <source>
        <dbReference type="EMBL" id="JAH88095.1"/>
    </source>
</evidence>
<reference evidence="2" key="2">
    <citation type="journal article" date="2015" name="Fish Shellfish Immunol.">
        <title>Early steps in the European eel (Anguilla anguilla)-Vibrio vulnificus interaction in the gills: Role of the RtxA13 toxin.</title>
        <authorList>
            <person name="Callol A."/>
            <person name="Pajuelo D."/>
            <person name="Ebbesson L."/>
            <person name="Teles M."/>
            <person name="MacKenzie S."/>
            <person name="Amaro C."/>
        </authorList>
    </citation>
    <scope>NUCLEOTIDE SEQUENCE</scope>
</reference>
<name>A0A0E9WET8_ANGAN</name>
<sequence>MLNVWQHWHSNCQSLHVVQYSFTFPTFTIKIVCQTGTKENGKNENEKKKKHPNTTKVLG</sequence>
<organism evidence="2">
    <name type="scientific">Anguilla anguilla</name>
    <name type="common">European freshwater eel</name>
    <name type="synonym">Muraena anguilla</name>
    <dbReference type="NCBI Taxonomy" id="7936"/>
    <lineage>
        <taxon>Eukaryota</taxon>
        <taxon>Metazoa</taxon>
        <taxon>Chordata</taxon>
        <taxon>Craniata</taxon>
        <taxon>Vertebrata</taxon>
        <taxon>Euteleostomi</taxon>
        <taxon>Actinopterygii</taxon>
        <taxon>Neopterygii</taxon>
        <taxon>Teleostei</taxon>
        <taxon>Anguilliformes</taxon>
        <taxon>Anguillidae</taxon>
        <taxon>Anguilla</taxon>
    </lineage>
</organism>
<dbReference type="EMBL" id="GBXM01020482">
    <property type="protein sequence ID" value="JAH88095.1"/>
    <property type="molecule type" value="Transcribed_RNA"/>
</dbReference>
<proteinExistence type="predicted"/>
<reference evidence="2" key="1">
    <citation type="submission" date="2014-11" db="EMBL/GenBank/DDBJ databases">
        <authorList>
            <person name="Amaro Gonzalez C."/>
        </authorList>
    </citation>
    <scope>NUCLEOTIDE SEQUENCE</scope>
</reference>
<accession>A0A0E9WET8</accession>